<evidence type="ECO:0000256" key="2">
    <source>
        <dbReference type="ARBA" id="ARBA00023125"/>
    </source>
</evidence>
<evidence type="ECO:0000259" key="4">
    <source>
        <dbReference type="PROSITE" id="PS50932"/>
    </source>
</evidence>
<evidence type="ECO:0000313" key="5">
    <source>
        <dbReference type="EMBL" id="CAG5086374.1"/>
    </source>
</evidence>
<dbReference type="PROSITE" id="PS00356">
    <property type="entry name" value="HTH_LACI_1"/>
    <property type="match status" value="1"/>
</dbReference>
<dbReference type="InterPro" id="IPR010982">
    <property type="entry name" value="Lambda_DNA-bd_dom_sf"/>
</dbReference>
<keyword evidence="1" id="KW-0805">Transcription regulation</keyword>
<accession>A0ABN7S1D3</accession>
<dbReference type="SUPFAM" id="SSF53822">
    <property type="entry name" value="Periplasmic binding protein-like I"/>
    <property type="match status" value="1"/>
</dbReference>
<keyword evidence="3" id="KW-0804">Transcription</keyword>
<dbReference type="PROSITE" id="PS50932">
    <property type="entry name" value="HTH_LACI_2"/>
    <property type="match status" value="1"/>
</dbReference>
<dbReference type="InterPro" id="IPR028082">
    <property type="entry name" value="Peripla_BP_I"/>
</dbReference>
<reference evidence="5 6" key="1">
    <citation type="submission" date="2021-04" db="EMBL/GenBank/DDBJ databases">
        <authorList>
            <person name="Rakotoarivonina H."/>
        </authorList>
    </citation>
    <scope>NUCLEOTIDE SEQUENCE [LARGE SCALE GENOMIC DNA]</scope>
    <source>
        <strain evidence="5 6">XE</strain>
    </source>
</reference>
<dbReference type="Proteomes" id="UP000681526">
    <property type="component" value="Unassembled WGS sequence"/>
</dbReference>
<dbReference type="Pfam" id="PF13377">
    <property type="entry name" value="Peripla_BP_3"/>
    <property type="match status" value="1"/>
</dbReference>
<dbReference type="PANTHER" id="PTHR30146:SF150">
    <property type="entry name" value="ARABINOSE METABOLISM TRANSCRIPTIONAL REPRESSOR"/>
    <property type="match status" value="1"/>
</dbReference>
<organism evidence="5 6">
    <name type="scientific">Thermobacillus xylanilyticus</name>
    <dbReference type="NCBI Taxonomy" id="76633"/>
    <lineage>
        <taxon>Bacteria</taxon>
        <taxon>Bacillati</taxon>
        <taxon>Bacillota</taxon>
        <taxon>Bacilli</taxon>
        <taxon>Bacillales</taxon>
        <taxon>Paenibacillaceae</taxon>
        <taxon>Thermobacillus</taxon>
    </lineage>
</organism>
<proteinExistence type="predicted"/>
<dbReference type="PRINTS" id="PR00036">
    <property type="entry name" value="HTHLACI"/>
</dbReference>
<keyword evidence="2" id="KW-0238">DNA-binding</keyword>
<name>A0ABN7S1D3_THEXY</name>
<protein>
    <submittedName>
        <fullName evidence="5">Transcriptional regulator involved in carbon catabolite control</fullName>
    </submittedName>
</protein>
<dbReference type="PANTHER" id="PTHR30146">
    <property type="entry name" value="LACI-RELATED TRANSCRIPTIONAL REPRESSOR"/>
    <property type="match status" value="1"/>
</dbReference>
<dbReference type="SUPFAM" id="SSF47413">
    <property type="entry name" value="lambda repressor-like DNA-binding domains"/>
    <property type="match status" value="1"/>
</dbReference>
<dbReference type="RefSeq" id="WP_213484500.1">
    <property type="nucleotide sequence ID" value="NZ_CAJRAY010000043.1"/>
</dbReference>
<evidence type="ECO:0000313" key="6">
    <source>
        <dbReference type="Proteomes" id="UP000681526"/>
    </source>
</evidence>
<dbReference type="Gene3D" id="3.40.50.2300">
    <property type="match status" value="2"/>
</dbReference>
<evidence type="ECO:0000256" key="1">
    <source>
        <dbReference type="ARBA" id="ARBA00023015"/>
    </source>
</evidence>
<keyword evidence="6" id="KW-1185">Reference proteome</keyword>
<dbReference type="EMBL" id="CAJRAY010000043">
    <property type="protein sequence ID" value="CAG5086374.1"/>
    <property type="molecule type" value="Genomic_DNA"/>
</dbReference>
<sequence length="336" mass="37457">MKPTIRDVAKLAGVSISTVSRVMNAPETVVPEKRQRVQEAIERLRYKPNAFARGLIYKKSDTFGVMIPDIENPYYAGLLRGIQDAAAEMNHSVIICNTDRDRSRMLAYVRNLFEKQADGIIFASDSLHRELYDELKRSRLPFVLVSTDAPEYDAPSVDIDNEQAACEAVRHLIELGHREIGMIGFPVGNTISGAPRLAGFRRALAEAGLDHCASHVEFAAHRFEDACEAAGRLFVRAPQITAVFAASDEFAMGVIAYARDHGRSVPDQLSVVGFDDIRMARMFIPRLTTVEQPVYQIGVRAVHKLHELMVNGEVSVLHERLPHRLIVRESTAGLRV</sequence>
<dbReference type="Pfam" id="PF00356">
    <property type="entry name" value="LacI"/>
    <property type="match status" value="1"/>
</dbReference>
<dbReference type="Gene3D" id="1.10.260.40">
    <property type="entry name" value="lambda repressor-like DNA-binding domains"/>
    <property type="match status" value="1"/>
</dbReference>
<evidence type="ECO:0000256" key="3">
    <source>
        <dbReference type="ARBA" id="ARBA00023163"/>
    </source>
</evidence>
<dbReference type="SMART" id="SM00354">
    <property type="entry name" value="HTH_LACI"/>
    <property type="match status" value="1"/>
</dbReference>
<dbReference type="InterPro" id="IPR000843">
    <property type="entry name" value="HTH_LacI"/>
</dbReference>
<feature type="domain" description="HTH lacI-type" evidence="4">
    <location>
        <begin position="3"/>
        <end position="57"/>
    </location>
</feature>
<gene>
    <name evidence="5" type="primary">txxe 2049-ccpA</name>
    <name evidence="5" type="ORF">TXXE_09985</name>
</gene>
<dbReference type="InterPro" id="IPR046335">
    <property type="entry name" value="LacI/GalR-like_sensor"/>
</dbReference>
<dbReference type="CDD" id="cd19975">
    <property type="entry name" value="PBP1_CcpA-like"/>
    <property type="match status" value="1"/>
</dbReference>
<comment type="caution">
    <text evidence="5">The sequence shown here is derived from an EMBL/GenBank/DDBJ whole genome shotgun (WGS) entry which is preliminary data.</text>
</comment>
<dbReference type="CDD" id="cd01392">
    <property type="entry name" value="HTH_LacI"/>
    <property type="match status" value="1"/>
</dbReference>